<dbReference type="PANTHER" id="PTHR13847:SF201">
    <property type="entry name" value="PUTATIBE OXIDOREDUCTASE"/>
    <property type="match status" value="1"/>
</dbReference>
<evidence type="ECO:0000313" key="2">
    <source>
        <dbReference type="EMBL" id="MCR9013818.1"/>
    </source>
</evidence>
<dbReference type="GO" id="GO:0005737">
    <property type="term" value="C:cytoplasm"/>
    <property type="evidence" value="ECO:0007669"/>
    <property type="project" value="TreeGrafter"/>
</dbReference>
<reference evidence="2" key="1">
    <citation type="submission" date="2022-08" db="EMBL/GenBank/DDBJ databases">
        <authorList>
            <person name="Zhang D."/>
        </authorList>
    </citation>
    <scope>NUCLEOTIDE SEQUENCE</scope>
    <source>
        <strain evidence="2">XJ19-11</strain>
    </source>
</reference>
<feature type="domain" description="FAD dependent oxidoreductase" evidence="1">
    <location>
        <begin position="31"/>
        <end position="375"/>
    </location>
</feature>
<keyword evidence="3" id="KW-1185">Reference proteome</keyword>
<proteinExistence type="predicted"/>
<dbReference type="Gene3D" id="3.50.50.60">
    <property type="entry name" value="FAD/NAD(P)-binding domain"/>
    <property type="match status" value="1"/>
</dbReference>
<dbReference type="AlphaFoldDB" id="A0A9X2SYZ2"/>
<evidence type="ECO:0000259" key="1">
    <source>
        <dbReference type="Pfam" id="PF01266"/>
    </source>
</evidence>
<name>A0A9X2SYZ2_9BACT</name>
<dbReference type="InterPro" id="IPR036188">
    <property type="entry name" value="FAD/NAD-bd_sf"/>
</dbReference>
<dbReference type="Gene3D" id="3.30.9.10">
    <property type="entry name" value="D-Amino Acid Oxidase, subunit A, domain 2"/>
    <property type="match status" value="1"/>
</dbReference>
<accession>A0A9X2SYZ2</accession>
<dbReference type="Pfam" id="PF01266">
    <property type="entry name" value="DAO"/>
    <property type="match status" value="1"/>
</dbReference>
<gene>
    <name evidence="2" type="ORF">NU887_02160</name>
</gene>
<organism evidence="2 3">
    <name type="scientific">Aquiflexum gelatinilyticum</name>
    <dbReference type="NCBI Taxonomy" id="2961943"/>
    <lineage>
        <taxon>Bacteria</taxon>
        <taxon>Pseudomonadati</taxon>
        <taxon>Bacteroidota</taxon>
        <taxon>Cytophagia</taxon>
        <taxon>Cytophagales</taxon>
        <taxon>Cyclobacteriaceae</taxon>
        <taxon>Aquiflexum</taxon>
    </lineage>
</organism>
<dbReference type="InterPro" id="IPR006076">
    <property type="entry name" value="FAD-dep_OxRdtase"/>
</dbReference>
<dbReference type="SUPFAM" id="SSF51905">
    <property type="entry name" value="FAD/NAD(P)-binding domain"/>
    <property type="match status" value="1"/>
</dbReference>
<dbReference type="PANTHER" id="PTHR13847">
    <property type="entry name" value="SARCOSINE DEHYDROGENASE-RELATED"/>
    <property type="match status" value="1"/>
</dbReference>
<dbReference type="Proteomes" id="UP001142175">
    <property type="component" value="Unassembled WGS sequence"/>
</dbReference>
<dbReference type="RefSeq" id="WP_258421710.1">
    <property type="nucleotide sequence ID" value="NZ_JANSUY010000001.1"/>
</dbReference>
<evidence type="ECO:0000313" key="3">
    <source>
        <dbReference type="Proteomes" id="UP001142175"/>
    </source>
</evidence>
<sequence>MRIRTFEPFWLVKNGLLNSYPSLQKNIETEIVVLGGGITGALVSYALMEAGHKVVLIDKRDIGQGSTSATTSMLQYEIDEPLIELSKKIGEKGAVTCYKAGIKAIRTIGDLVGKLNLDCGFELKKSLYLAHDVKAADWLKEEFKMRNKYRMGVSWLSDEQVLKTFGVRSFGAILSKTAASVDAYQLAHGLIRHSFKRGMEVYDQTEISKTEHCKDGVVLQTAEGFSVQCKKVIYCTGFESTDLLKEKVAKLFYTYASVSEQGIACAKQLKDILVWDTADPYLYMRTTEDGRLLVGGEDSSTNFPFFQQQIKERKHLKLQSKLDELIPENGFIEDFSWGGTFGSTKDGLPYIGASSEYKNALFVLGFGGNGITFSIQAMEIIVSMLKGKKHNLEKYYKFGR</sequence>
<protein>
    <submittedName>
        <fullName evidence="2">FAD-binding oxidoreductase</fullName>
    </submittedName>
</protein>
<comment type="caution">
    <text evidence="2">The sequence shown here is derived from an EMBL/GenBank/DDBJ whole genome shotgun (WGS) entry which is preliminary data.</text>
</comment>
<dbReference type="EMBL" id="JANSUY010000001">
    <property type="protein sequence ID" value="MCR9013818.1"/>
    <property type="molecule type" value="Genomic_DNA"/>
</dbReference>